<dbReference type="EMBL" id="LT594589">
    <property type="protein sequence ID" value="SCP04309.1"/>
    <property type="molecule type" value="Genomic_DNA"/>
</dbReference>
<organism evidence="2 3">
    <name type="scientific">Plasmodium ovale</name>
    <name type="common">malaria parasite P. ovale</name>
    <dbReference type="NCBI Taxonomy" id="36330"/>
    <lineage>
        <taxon>Eukaryota</taxon>
        <taxon>Sar</taxon>
        <taxon>Alveolata</taxon>
        <taxon>Apicomplexa</taxon>
        <taxon>Aconoidasida</taxon>
        <taxon>Haemosporida</taxon>
        <taxon>Plasmodiidae</taxon>
        <taxon>Plasmodium</taxon>
        <taxon>Plasmodium (Plasmodium)</taxon>
    </lineage>
</organism>
<feature type="region of interest" description="Disordered" evidence="1">
    <location>
        <begin position="1092"/>
        <end position="1143"/>
    </location>
</feature>
<dbReference type="Proteomes" id="UP000242942">
    <property type="component" value="Chromosome 8"/>
</dbReference>
<feature type="compositionally biased region" description="Basic and acidic residues" evidence="1">
    <location>
        <begin position="1420"/>
        <end position="1429"/>
    </location>
</feature>
<sequence>MNDDQKSDFRLDQSTVSNGLFTVIERKPLSSLENNESLNISNISDPLSNSADCILKKKEENTPANDNICEIYRLTSSQFLNDNLDNTISRISYVDDDVSSFYDSEKEDELYFDNDISTLGSCYSFASPVKIGQASNIGKVKKGRSSISSVTSHNSITGEGHKNCTFEPYIKNNSPPLHKRFFSRKCGINKGRTKGEGDYIEHYNVEKRNKKKELTEGKKGETSYIDEVVSVKNGEDEKAIRLNQNMYRIVNINKSNNDNKEHFIRRVTQIRRSMIKEKKHALDNQGKSFEQEDIDIGTAKIGTAKIGTANIGVSNMRVSNIGIDSMDVVSHQDEKKEKTTNISNESNEIFNKESRNYKNYNRFSEGNVLKKYNNIARYNSDKRVRYKESSPERGGLPYFEEGYKGSYEEAYEEDYEEDHGRRYEDIYEDGCDGHFHRRDNYREGPYYGYTEGSKIERDNTQFKEKGEILKCKNTEKDFVKSTAQENLQREEYHLRDDMYYENYFGKNRRLLTEGNGADDSVNDGTIANANMDSLYSDENELYKVSNGHDERNECGRGENAHIIDGTRFKGKYPQKYEVYRRNKLTYGEYYRGARIKRHNNMDTNKYSNICVDEYTYNDSAGEYPNREDANNVHFFKKKKCFYDRNVMCKQDSNSNNLYSKVYSNNDNIPEEVYEQGKYNYVSGEKINPKEINYTLEGENVPYGDTNIYETEGGSSAYFKNVTNKKKSYQKEGNEENVYHSKDRMDNNNTNCESGPYRTNRYVRGSNQNTGGGGNGSSSGDDMNGRDIFYYDRTNLNGRNNPGRNEYYSDKNAYRDNSYEGKGNHYSSITNRKYEEGGADPCGAATYGGAVASNSIYPHMGHAYAGKSSSRLPNGMHNGMRDVHDTHDEHSRMYNHINGRGSYGNGETHSRNYYPKEFFPVSSGAENDLPGETAHNVPGDAYVQINTRINHNVNNAHFGVEREGQPGKDDMGSECVDNEGGYPTAGKHMHYSEELYGNKVNMNKVLNERRVGVNDEKMMDDGSIPQGGQILPPNGEKREEARYSNSLNGIKCNENEVVGQLGEKDKVHILPNEGEMAKENTDVQRRVNDSLAQQGGAGMSVAESQNKQNNDPQPPVKRKRGRPKLKKTTPPEEIQSENQNNAVAAASASASASVAPAASASPAYPILNPNLQTNNMSNISSNVMNEPNQQIYNNMTSAINPVYGNQLPHNMSTHMSMPLEQPHGPPMNQAMNQPMNQAVNQPMSQAMGQPMNQPHAQLMSYQVGGPPQQLGHQLGDPLNQQINQPLVQQLGGPLDQHIAQQMNHTINQQIGMPINQQQGQHMNINTNQTYNHPMFHMGGNVGQSMYVAPGRMNNFSGNLNDDNFPAIYGPFDKDVVSNVDPNFYYRSVEQMKTNKDNVSYEDEEELVRNGKRHARSTVSESEERYSDREIKKVHKKRGRKRKNEVEQMIDYKKDGINIRGNSQNSENKTVDTQKSDANNEHTRKEVDDDSGYSTFVDENNKTVSYRVSYHPADAVWEKISGVKFGPMILTAQSRTTNVILSKKRSIELGNILHNLIYGYIYKGDNVRLTIGKESKNVKSGSPFFLPSFMDCSIHNDDDMGSAKIFLCFVYLN</sequence>
<feature type="compositionally biased region" description="Basic and acidic residues" evidence="1">
    <location>
        <begin position="1442"/>
        <end position="1455"/>
    </location>
</feature>
<feature type="compositionally biased region" description="Polar residues" evidence="1">
    <location>
        <begin position="793"/>
        <end position="802"/>
    </location>
</feature>
<feature type="compositionally biased region" description="Basic and acidic residues" evidence="1">
    <location>
        <begin position="958"/>
        <end position="970"/>
    </location>
</feature>
<dbReference type="OrthoDB" id="386214at2759"/>
<evidence type="ECO:0000313" key="3">
    <source>
        <dbReference type="Proteomes" id="UP000242942"/>
    </source>
</evidence>
<dbReference type="PANTHER" id="PTHR36489">
    <property type="entry name" value="PROTEIN-COUPLED RECEPTOR GPR1, PUTATIVE-RELATED"/>
    <property type="match status" value="1"/>
</dbReference>
<feature type="region of interest" description="Disordered" evidence="1">
    <location>
        <begin position="739"/>
        <end position="810"/>
    </location>
</feature>
<reference evidence="2 3" key="1">
    <citation type="submission" date="2016-06" db="EMBL/GenBank/DDBJ databases">
        <authorList>
            <consortium name="Pathogen Informatics"/>
        </authorList>
    </citation>
    <scope>NUCLEOTIDE SEQUENCE [LARGE SCALE GENOMIC DNA]</scope>
    <source>
        <strain evidence="2">PocGH01</strain>
    </source>
</reference>
<dbReference type="VEuPathDB" id="PlasmoDB:PocGH01_08040600"/>
<protein>
    <submittedName>
        <fullName evidence="2">Uncharacterized protein</fullName>
    </submittedName>
</protein>
<feature type="compositionally biased region" description="Basic and acidic residues" evidence="1">
    <location>
        <begin position="1467"/>
        <end position="1485"/>
    </location>
</feature>
<name>A0A1D3THC0_PLAOA</name>
<feature type="compositionally biased region" description="Polar residues" evidence="1">
    <location>
        <begin position="1101"/>
        <end position="1110"/>
    </location>
</feature>
<dbReference type="PANTHER" id="PTHR36489:SF1">
    <property type="entry name" value="G-PROTEIN COUPLED RECEPTORS FAMILY 1 PROFILE DOMAIN-CONTAINING PROTEIN"/>
    <property type="match status" value="1"/>
</dbReference>
<accession>A0A1D3THC0</accession>
<gene>
    <name evidence="2" type="primary">PocGH01_08040600</name>
    <name evidence="2" type="ORF">POCGH01_08040600</name>
</gene>
<feature type="compositionally biased region" description="Basic residues" evidence="1">
    <location>
        <begin position="1430"/>
        <end position="1441"/>
    </location>
</feature>
<evidence type="ECO:0000256" key="1">
    <source>
        <dbReference type="SAM" id="MobiDB-lite"/>
    </source>
</evidence>
<feature type="compositionally biased region" description="Basic residues" evidence="1">
    <location>
        <begin position="1115"/>
        <end position="1126"/>
    </location>
</feature>
<evidence type="ECO:0000313" key="2">
    <source>
        <dbReference type="EMBL" id="SCP04309.1"/>
    </source>
</evidence>
<keyword evidence="3" id="KW-1185">Reference proteome</keyword>
<proteinExistence type="predicted"/>
<feature type="region of interest" description="Disordered" evidence="1">
    <location>
        <begin position="1016"/>
        <end position="1040"/>
    </location>
</feature>
<feature type="region of interest" description="Disordered" evidence="1">
    <location>
        <begin position="1395"/>
        <end position="1492"/>
    </location>
</feature>
<feature type="region of interest" description="Disordered" evidence="1">
    <location>
        <begin position="958"/>
        <end position="980"/>
    </location>
</feature>